<accession>A0ABR5G1H9</accession>
<keyword evidence="3" id="KW-1185">Reference proteome</keyword>
<evidence type="ECO:0008006" key="4">
    <source>
        <dbReference type="Google" id="ProtNLM"/>
    </source>
</evidence>
<protein>
    <recommendedName>
        <fullName evidence="4">Secreted protein</fullName>
    </recommendedName>
</protein>
<organism evidence="1 3">
    <name type="scientific">Mycolicibacterium senegalense</name>
    <dbReference type="NCBI Taxonomy" id="1796"/>
    <lineage>
        <taxon>Bacteria</taxon>
        <taxon>Bacillati</taxon>
        <taxon>Actinomycetota</taxon>
        <taxon>Actinomycetes</taxon>
        <taxon>Mycobacteriales</taxon>
        <taxon>Mycobacteriaceae</taxon>
        <taxon>Mycolicibacterium</taxon>
    </lineage>
</organism>
<evidence type="ECO:0000313" key="3">
    <source>
        <dbReference type="Proteomes" id="UP000036499"/>
    </source>
</evidence>
<dbReference type="EMBL" id="LDPU01000001">
    <property type="protein sequence ID" value="KLO54060.1"/>
    <property type="molecule type" value="Genomic_DNA"/>
</dbReference>
<dbReference type="EMBL" id="LDPU01000001">
    <property type="protein sequence ID" value="KLO54126.1"/>
    <property type="molecule type" value="Genomic_DNA"/>
</dbReference>
<dbReference type="Proteomes" id="UP000036499">
    <property type="component" value="Unassembled WGS sequence"/>
</dbReference>
<evidence type="ECO:0000313" key="2">
    <source>
        <dbReference type="EMBL" id="KLO54126.1"/>
    </source>
</evidence>
<gene>
    <name evidence="1" type="ORF">ABW05_23875</name>
    <name evidence="2" type="ORF">ABW05_24315</name>
</gene>
<comment type="caution">
    <text evidence="1">The sequence shown here is derived from an EMBL/GenBank/DDBJ whole genome shotgun (WGS) entry which is preliminary data.</text>
</comment>
<reference evidence="1 3" key="1">
    <citation type="submission" date="2015-05" db="EMBL/GenBank/DDBJ databases">
        <title>Genome sequence of Mycobacterium senegalense.</title>
        <authorList>
            <person name="Greninger A.L."/>
            <person name="Miller S."/>
        </authorList>
    </citation>
    <scope>NUCLEOTIDE SEQUENCE [LARGE SCALE GENOMIC DNA]</scope>
    <source>
        <strain evidence="1 3">CK2</strain>
    </source>
</reference>
<dbReference type="RefSeq" id="WP_047039338.1">
    <property type="nucleotide sequence ID" value="NZ_LDCO01000021.1"/>
</dbReference>
<proteinExistence type="predicted"/>
<sequence length="62" mass="6210">MTPRLLLVIAAVALGVAVAALIAGSATLFGTALASTMAFGIAADILREQTTTTKTDAGEQHP</sequence>
<evidence type="ECO:0000313" key="1">
    <source>
        <dbReference type="EMBL" id="KLO54060.1"/>
    </source>
</evidence>
<name>A0ABR5G1H9_9MYCO</name>